<feature type="chain" id="PRO_5014372039" description="Secretion system C-terminal sorting domain-containing protein" evidence="2">
    <location>
        <begin position="20"/>
        <end position="337"/>
    </location>
</feature>
<keyword evidence="1 2" id="KW-0732">Signal</keyword>
<name>A0A2I7SHU5_9FLAO</name>
<evidence type="ECO:0000256" key="2">
    <source>
        <dbReference type="SAM" id="SignalP"/>
    </source>
</evidence>
<accession>A0A2I7SHU5</accession>
<evidence type="ECO:0000259" key="3">
    <source>
        <dbReference type="Pfam" id="PF18962"/>
    </source>
</evidence>
<sequence>MKKNYLSILSFLACLVIQAQTTIYSEDFTDPSYSAIEAQDLDLHVDWAAGHFNNASTWISSGANSQIYTQANFAYSVLSAPITGNVGDVITVNSVMMLGYNNQSFSGSDKDMALVGLTVSANPTQASVLGQTRDGVIIKTLIANGGTVELSNTVGSFANALSISQADKSAYDIIQEYTIGADAASTTKKVRLQNLGSGETSIVEEVTGIQADVYSALVGSGAYYFNWSLGFYEAGGTNINTLLQNRITITRNDVVLSTGDRNEAFAFKMYPNPVANALYIDTLEPLQNVSVYSLLGKQVLSLNNVSNSIDVSSLSPSVYVIKLTSESGVVTKKFIKN</sequence>
<gene>
    <name evidence="4" type="ORF">C1A40_08320</name>
</gene>
<feature type="domain" description="Secretion system C-terminal sorting" evidence="3">
    <location>
        <begin position="269"/>
        <end position="335"/>
    </location>
</feature>
<dbReference type="InterPro" id="IPR026444">
    <property type="entry name" value="Secre_tail"/>
</dbReference>
<dbReference type="Proteomes" id="UP000236592">
    <property type="component" value="Chromosome"/>
</dbReference>
<evidence type="ECO:0000256" key="1">
    <source>
        <dbReference type="ARBA" id="ARBA00022729"/>
    </source>
</evidence>
<evidence type="ECO:0000313" key="4">
    <source>
        <dbReference type="EMBL" id="AUS05471.1"/>
    </source>
</evidence>
<dbReference type="AlphaFoldDB" id="A0A2I7SHU5"/>
<dbReference type="Pfam" id="PF18962">
    <property type="entry name" value="Por_Secre_tail"/>
    <property type="match status" value="1"/>
</dbReference>
<evidence type="ECO:0000313" key="5">
    <source>
        <dbReference type="Proteomes" id="UP000236592"/>
    </source>
</evidence>
<dbReference type="KEGG" id="taj:C1A40_08320"/>
<keyword evidence="5" id="KW-1185">Reference proteome</keyword>
<dbReference type="EMBL" id="CP025938">
    <property type="protein sequence ID" value="AUS05471.1"/>
    <property type="molecule type" value="Genomic_DNA"/>
</dbReference>
<reference evidence="5" key="1">
    <citation type="submission" date="2018-01" db="EMBL/GenBank/DDBJ databases">
        <title>Complete genome of Tamlana sp. UJ94.</title>
        <authorList>
            <person name="Jung J."/>
            <person name="Chung D."/>
            <person name="Bae S.S."/>
            <person name="Baek K."/>
        </authorList>
    </citation>
    <scope>NUCLEOTIDE SEQUENCE [LARGE SCALE GENOMIC DNA]</scope>
    <source>
        <strain evidence="5">UJ94</strain>
    </source>
</reference>
<dbReference type="NCBIfam" id="TIGR04183">
    <property type="entry name" value="Por_Secre_tail"/>
    <property type="match status" value="1"/>
</dbReference>
<dbReference type="OrthoDB" id="5381604at2"/>
<dbReference type="RefSeq" id="WP_102995498.1">
    <property type="nucleotide sequence ID" value="NZ_CP025938.1"/>
</dbReference>
<organism evidence="4 5">
    <name type="scientific">Pseudotamlana carrageenivorans</name>
    <dbReference type="NCBI Taxonomy" id="2069432"/>
    <lineage>
        <taxon>Bacteria</taxon>
        <taxon>Pseudomonadati</taxon>
        <taxon>Bacteroidota</taxon>
        <taxon>Flavobacteriia</taxon>
        <taxon>Flavobacteriales</taxon>
        <taxon>Flavobacteriaceae</taxon>
        <taxon>Pseudotamlana</taxon>
    </lineage>
</organism>
<proteinExistence type="predicted"/>
<protein>
    <recommendedName>
        <fullName evidence="3">Secretion system C-terminal sorting domain-containing protein</fullName>
    </recommendedName>
</protein>
<feature type="signal peptide" evidence="2">
    <location>
        <begin position="1"/>
        <end position="19"/>
    </location>
</feature>